<dbReference type="GO" id="GO:0006974">
    <property type="term" value="P:DNA damage response"/>
    <property type="evidence" value="ECO:0007669"/>
    <property type="project" value="UniProtKB-ARBA"/>
</dbReference>
<dbReference type="Proteomes" id="UP001461498">
    <property type="component" value="Unassembled WGS sequence"/>
</dbReference>
<evidence type="ECO:0000313" key="2">
    <source>
        <dbReference type="EMBL" id="KAK9505688.1"/>
    </source>
</evidence>
<name>A0AAW1D6K1_9HEMI</name>
<dbReference type="PANTHER" id="PTHR23099:SF0">
    <property type="entry name" value="GERM CELL NUCLEAR ACIDIC PROTEIN"/>
    <property type="match status" value="1"/>
</dbReference>
<gene>
    <name evidence="2" type="ORF">O3M35_009681</name>
</gene>
<keyword evidence="3" id="KW-1185">Reference proteome</keyword>
<evidence type="ECO:0000259" key="1">
    <source>
        <dbReference type="SMART" id="SM00731"/>
    </source>
</evidence>
<comment type="caution">
    <text evidence="2">The sequence shown here is derived from an EMBL/GenBank/DDBJ whole genome shotgun (WGS) entry which is preliminary data.</text>
</comment>
<sequence>MMDMSIVESDTQIESDDEILEGSYFEERPQFNVCNSALTNFTTPMKVVDKYSIFYSPMSVDGTPYREASMTVSSKKDYKNRNSILENGEDDGENVINETTDSIFIERNKKSKEESFYNGSFDVIDASFNEDANCTIPLLLQCATSHLDKRTPLSEISNNSTRLNSAEDNIRNDSESIIIVDSSDESFSNNSFSIKDKNLKKLINDSKRSNISFSHDVSKSSKKSLSAIDNTKENLSNKSKSIIILDSDDDADFISCSSNNALKVSDRNSDLSLKNYDINDSSDTKSYSEHFVAEEWDSDCMEVSYTSNNSSSETYKKERNPTKSSHMYSYIEQQLKDKKFVPDINSLGIVDNQLSFLSSLSDKTYGLKCDPVAEFFKLHFRTAKTSLARHLYYIFNELVFDNQLPKFMPLKWSGKLKTASGITTTKFEADPEGNAIFIAYITLSKKIITTAERLRDTLVHEMCHAAVWIINHASDSHGTLWKLWSLKARLALPELPAITRCHSYEINYKYIYKCKDCGYRIGRSRPSNKLLERSLCGYCGGRFRLCEDEQKE</sequence>
<dbReference type="AlphaFoldDB" id="A0AAW1D6K1"/>
<dbReference type="GO" id="GO:0005634">
    <property type="term" value="C:nucleus"/>
    <property type="evidence" value="ECO:0007669"/>
    <property type="project" value="TreeGrafter"/>
</dbReference>
<proteinExistence type="predicted"/>
<accession>A0AAW1D6K1</accession>
<dbReference type="PANTHER" id="PTHR23099">
    <property type="entry name" value="TRANSCRIPTIONAL REGULATOR"/>
    <property type="match status" value="1"/>
</dbReference>
<protein>
    <recommendedName>
        <fullName evidence="1">SprT-like domain-containing protein</fullName>
    </recommendedName>
</protein>
<dbReference type="EMBL" id="JAPXFL010000006">
    <property type="protein sequence ID" value="KAK9505688.1"/>
    <property type="molecule type" value="Genomic_DNA"/>
</dbReference>
<reference evidence="2 3" key="1">
    <citation type="submission" date="2022-12" db="EMBL/GenBank/DDBJ databases">
        <title>Chromosome-level genome assembly of true bugs.</title>
        <authorList>
            <person name="Ma L."/>
            <person name="Li H."/>
        </authorList>
    </citation>
    <scope>NUCLEOTIDE SEQUENCE [LARGE SCALE GENOMIC DNA]</scope>
    <source>
        <strain evidence="2">Lab_2022b</strain>
    </source>
</reference>
<feature type="domain" description="SprT-like" evidence="1">
    <location>
        <begin position="385"/>
        <end position="546"/>
    </location>
</feature>
<organism evidence="2 3">
    <name type="scientific">Rhynocoris fuscipes</name>
    <dbReference type="NCBI Taxonomy" id="488301"/>
    <lineage>
        <taxon>Eukaryota</taxon>
        <taxon>Metazoa</taxon>
        <taxon>Ecdysozoa</taxon>
        <taxon>Arthropoda</taxon>
        <taxon>Hexapoda</taxon>
        <taxon>Insecta</taxon>
        <taxon>Pterygota</taxon>
        <taxon>Neoptera</taxon>
        <taxon>Paraneoptera</taxon>
        <taxon>Hemiptera</taxon>
        <taxon>Heteroptera</taxon>
        <taxon>Panheteroptera</taxon>
        <taxon>Cimicomorpha</taxon>
        <taxon>Reduviidae</taxon>
        <taxon>Harpactorinae</taxon>
        <taxon>Harpactorini</taxon>
        <taxon>Rhynocoris</taxon>
    </lineage>
</organism>
<evidence type="ECO:0000313" key="3">
    <source>
        <dbReference type="Proteomes" id="UP001461498"/>
    </source>
</evidence>
<dbReference type="Pfam" id="PF10263">
    <property type="entry name" value="SprT-like"/>
    <property type="match status" value="1"/>
</dbReference>
<dbReference type="SMART" id="SM00731">
    <property type="entry name" value="SprT"/>
    <property type="match status" value="1"/>
</dbReference>
<dbReference type="InterPro" id="IPR006640">
    <property type="entry name" value="SprT-like_domain"/>
</dbReference>